<dbReference type="Proteomes" id="UP000290288">
    <property type="component" value="Unassembled WGS sequence"/>
</dbReference>
<evidence type="ECO:0000256" key="1">
    <source>
        <dbReference type="SAM" id="MobiDB-lite"/>
    </source>
</evidence>
<feature type="region of interest" description="Disordered" evidence="1">
    <location>
        <begin position="35"/>
        <end position="54"/>
    </location>
</feature>
<dbReference type="EMBL" id="SDEE01001167">
    <property type="protein sequence ID" value="RXW12658.1"/>
    <property type="molecule type" value="Genomic_DNA"/>
</dbReference>
<keyword evidence="3" id="KW-1185">Reference proteome</keyword>
<sequence length="356" mass="39917">HLPNCRVNPVEHLLGFNLANPMIQEEVAQDTITEETGGTSVDHSTSATEPGTSGWEKDLERLRAKLSTQMLKDWEDSQKLSDDFNKTRLAFTRQTLDLQADKVKLLEELNTAKSAPLLHQIKLLEELNTARAALTEMTAEVESLKLLKSERAVGLADGPLKELRDELAKHGLSDAIMPQEPQAQVEARERLQELQQRWQTLKWTSEETYDIEGGCGAYELAGGMFIKIDGEGNIFVLQLPTYRDPVYKEITNRNLGIKPCGFTSDPSQDLIVFTEISSERGEIWVYSLHGLNPHPEAAKPNLQVPFSYDSSEVPELKRVTTQIAGNVVAIFVCTTMSSRLVVWNWKTGKVVGVRFR</sequence>
<gene>
    <name evidence="2" type="ORF">EST38_g13194</name>
</gene>
<accession>A0A4V1Q1T0</accession>
<evidence type="ECO:0000313" key="2">
    <source>
        <dbReference type="EMBL" id="RXW12658.1"/>
    </source>
</evidence>
<proteinExistence type="predicted"/>
<comment type="caution">
    <text evidence="2">The sequence shown here is derived from an EMBL/GenBank/DDBJ whole genome shotgun (WGS) entry which is preliminary data.</text>
</comment>
<reference evidence="2 3" key="1">
    <citation type="submission" date="2019-01" db="EMBL/GenBank/DDBJ databases">
        <title>Draft genome sequence of Psathyrella aberdarensis IHI B618.</title>
        <authorList>
            <person name="Buettner E."/>
            <person name="Kellner H."/>
        </authorList>
    </citation>
    <scope>NUCLEOTIDE SEQUENCE [LARGE SCALE GENOMIC DNA]</scope>
    <source>
        <strain evidence="2 3">IHI B618</strain>
    </source>
</reference>
<dbReference type="OrthoDB" id="2745718at2759"/>
<dbReference type="STRING" id="2316362.A0A4V1Q1T0"/>
<feature type="non-terminal residue" evidence="2">
    <location>
        <position position="1"/>
    </location>
</feature>
<name>A0A4V1Q1T0_9AGAR</name>
<organism evidence="2 3">
    <name type="scientific">Candolleomyces aberdarensis</name>
    <dbReference type="NCBI Taxonomy" id="2316362"/>
    <lineage>
        <taxon>Eukaryota</taxon>
        <taxon>Fungi</taxon>
        <taxon>Dikarya</taxon>
        <taxon>Basidiomycota</taxon>
        <taxon>Agaricomycotina</taxon>
        <taxon>Agaricomycetes</taxon>
        <taxon>Agaricomycetidae</taxon>
        <taxon>Agaricales</taxon>
        <taxon>Agaricineae</taxon>
        <taxon>Psathyrellaceae</taxon>
        <taxon>Candolleomyces</taxon>
    </lineage>
</organism>
<evidence type="ECO:0000313" key="3">
    <source>
        <dbReference type="Proteomes" id="UP000290288"/>
    </source>
</evidence>
<dbReference type="AlphaFoldDB" id="A0A4V1Q1T0"/>
<feature type="compositionally biased region" description="Polar residues" evidence="1">
    <location>
        <begin position="35"/>
        <end position="51"/>
    </location>
</feature>
<protein>
    <submittedName>
        <fullName evidence="2">Uncharacterized protein</fullName>
    </submittedName>
</protein>